<proteinExistence type="predicted"/>
<dbReference type="AlphaFoldDB" id="S9UKK9"/>
<evidence type="ECO:0000313" key="2">
    <source>
        <dbReference type="Proteomes" id="UP000015354"/>
    </source>
</evidence>
<protein>
    <submittedName>
        <fullName evidence="1">Uncharacterized protein</fullName>
    </submittedName>
</protein>
<comment type="caution">
    <text evidence="1">The sequence shown here is derived from an EMBL/GenBank/DDBJ whole genome shotgun (WGS) entry which is preliminary data.</text>
</comment>
<evidence type="ECO:0000313" key="1">
    <source>
        <dbReference type="EMBL" id="EPY15181.1"/>
    </source>
</evidence>
<name>S9UKK9_9TRYP</name>
<gene>
    <name evidence="1" type="ORF">STCU_12279</name>
</gene>
<organism evidence="1 2">
    <name type="scientific">Strigomonas culicis</name>
    <dbReference type="NCBI Taxonomy" id="28005"/>
    <lineage>
        <taxon>Eukaryota</taxon>
        <taxon>Discoba</taxon>
        <taxon>Euglenozoa</taxon>
        <taxon>Kinetoplastea</taxon>
        <taxon>Metakinetoplastina</taxon>
        <taxon>Trypanosomatida</taxon>
        <taxon>Trypanosomatidae</taxon>
        <taxon>Strigomonadinae</taxon>
        <taxon>Strigomonas</taxon>
    </lineage>
</organism>
<accession>S9UKK9</accession>
<dbReference type="EMBL" id="ATMH01012446">
    <property type="protein sequence ID" value="EPY15181.1"/>
    <property type="molecule type" value="Genomic_DNA"/>
</dbReference>
<dbReference type="Proteomes" id="UP000015354">
    <property type="component" value="Unassembled WGS sequence"/>
</dbReference>
<reference evidence="1 2" key="1">
    <citation type="journal article" date="2013" name="PLoS ONE">
        <title>Predicting the Proteins of Angomonas deanei, Strigomonas culicis and Their Respective Endosymbionts Reveals New Aspects of the Trypanosomatidae Family.</title>
        <authorList>
            <person name="Motta M.C."/>
            <person name="Martins A.C."/>
            <person name="de Souza S.S."/>
            <person name="Catta-Preta C.M."/>
            <person name="Silva R."/>
            <person name="Klein C.C."/>
            <person name="de Almeida L.G."/>
            <person name="de Lima Cunha O."/>
            <person name="Ciapina L.P."/>
            <person name="Brocchi M."/>
            <person name="Colabardini A.C."/>
            <person name="de Araujo Lima B."/>
            <person name="Machado C.R."/>
            <person name="de Almeida Soares C.M."/>
            <person name="Probst C.M."/>
            <person name="de Menezes C.B."/>
            <person name="Thompson C.E."/>
            <person name="Bartholomeu D.C."/>
            <person name="Gradia D.F."/>
            <person name="Pavoni D.P."/>
            <person name="Grisard E.C."/>
            <person name="Fantinatti-Garboggini F."/>
            <person name="Marchini F.K."/>
            <person name="Rodrigues-Luiz G.F."/>
            <person name="Wagner G."/>
            <person name="Goldman G.H."/>
            <person name="Fietto J.L."/>
            <person name="Elias M.C."/>
            <person name="Goldman M.H."/>
            <person name="Sagot M.F."/>
            <person name="Pereira M."/>
            <person name="Stoco P.H."/>
            <person name="de Mendonca-Neto R.P."/>
            <person name="Teixeira S.M."/>
            <person name="Maciel T.E."/>
            <person name="de Oliveira Mendes T.A."/>
            <person name="Urmenyi T.P."/>
            <person name="de Souza W."/>
            <person name="Schenkman S."/>
            <person name="de Vasconcelos A.T."/>
        </authorList>
    </citation>
    <scope>NUCLEOTIDE SEQUENCE [LARGE SCALE GENOMIC DNA]</scope>
</reference>
<dbReference type="PROSITE" id="PS00675">
    <property type="entry name" value="SIGMA54_INTERACT_1"/>
    <property type="match status" value="1"/>
</dbReference>
<sequence length="608" mass="68287">MQSRFTALSTAPSVEDLDIYNGVFLSALDLPPQSIRRDVLEKTKERKDLVEFFYPPLRLRKANYALVIGGESGSGKTHLAIYAAKIGLRKPMDERKTLIFFMKLTSETDSLKLLEKSIRDHLSDLEGNKELTNDERTAQRKVVRNKAVAKYLCKLMCERCGLSTESKGVLIDNFFEDKPFEHFHRTVLIVDEVITSKCIIEAVTTSLEGGFIKVMNETNIRKFFGDLYIVCCSTGSKDSIARSGSCPDNYDSIQMTPSLTLLKDLLEDQGLYKQFCDNSFTDLSENRRCAVEAYETILELNLKDCFGTSKETEKVPCNILRRQPPEVISNSIAGYVAMRTAAKYAGLNGLNNLTNEKRMHLVARVIRTFLEMPSWRAAHLPFQDIEESNDPVGKGIVSVHEYVENNPDETQSEVIAYTFSHAQLVLACCFYGTIAIPMNSSDTFEALSATIFALYLSAFACKQDKAFTLKIFLTALDAEWKDEDADKLFDHICPLEEGAHLDKLLFLDSSHIGCRGACLPFTDNYEKSNELSKKLLEDLRNMKENNSITAAMSPRLSNYADSLVVCGSILYLIQSKKREIFGGSEKNVARRNSEDGSCSPRYDFGGIP</sequence>
<dbReference type="OrthoDB" id="10687889at2759"/>
<keyword evidence="2" id="KW-1185">Reference proteome</keyword>
<dbReference type="InterPro" id="IPR025662">
    <property type="entry name" value="Sigma_54_int_dom_ATP-bd_1"/>
</dbReference>